<dbReference type="InterPro" id="IPR000182">
    <property type="entry name" value="GNAT_dom"/>
</dbReference>
<name>A0A3S9WQY9_9MICO</name>
<dbReference type="GO" id="GO:0016747">
    <property type="term" value="F:acyltransferase activity, transferring groups other than amino-acyl groups"/>
    <property type="evidence" value="ECO:0007669"/>
    <property type="project" value="InterPro"/>
</dbReference>
<accession>A0A3S9WQY9</accession>
<dbReference type="PROSITE" id="PS51186">
    <property type="entry name" value="GNAT"/>
    <property type="match status" value="1"/>
</dbReference>
<dbReference type="Gene3D" id="3.40.630.30">
    <property type="match status" value="1"/>
</dbReference>
<dbReference type="PANTHER" id="PTHR43877">
    <property type="entry name" value="AMINOALKYLPHOSPHONATE N-ACETYLTRANSFERASE-RELATED-RELATED"/>
    <property type="match status" value="1"/>
</dbReference>
<dbReference type="Proteomes" id="UP000274841">
    <property type="component" value="Chromosome"/>
</dbReference>
<dbReference type="EC" id="2.3.1.-" evidence="4"/>
<reference evidence="4 5" key="1">
    <citation type="submission" date="2018-08" db="EMBL/GenBank/DDBJ databases">
        <title>Microbacterium oxydans strain HG3.</title>
        <authorList>
            <person name="ORTET P."/>
        </authorList>
    </citation>
    <scope>NUCLEOTIDE SEQUENCE [LARGE SCALE GENOMIC DNA]</scope>
    <source>
        <strain evidence="4 5">HG3</strain>
    </source>
</reference>
<dbReference type="RefSeq" id="WP_127012895.1">
    <property type="nucleotide sequence ID" value="NZ_CP031422.1"/>
</dbReference>
<dbReference type="SUPFAM" id="SSF55729">
    <property type="entry name" value="Acyl-CoA N-acyltransferases (Nat)"/>
    <property type="match status" value="1"/>
</dbReference>
<dbReference type="NCBIfam" id="NF002959">
    <property type="entry name" value="PRK03624.1"/>
    <property type="match status" value="1"/>
</dbReference>
<keyword evidence="1 4" id="KW-0808">Transferase</keyword>
<dbReference type="EMBL" id="CP031422">
    <property type="protein sequence ID" value="AZS42452.1"/>
    <property type="molecule type" value="Genomic_DNA"/>
</dbReference>
<dbReference type="AlphaFoldDB" id="A0A3S9WQY9"/>
<evidence type="ECO:0000259" key="3">
    <source>
        <dbReference type="PROSITE" id="PS51186"/>
    </source>
</evidence>
<keyword evidence="2 4" id="KW-0012">Acyltransferase</keyword>
<dbReference type="InterPro" id="IPR016181">
    <property type="entry name" value="Acyl_CoA_acyltransferase"/>
</dbReference>
<evidence type="ECO:0000256" key="2">
    <source>
        <dbReference type="ARBA" id="ARBA00023315"/>
    </source>
</evidence>
<dbReference type="KEGG" id="moy:CVS54_03815"/>
<proteinExistence type="predicted"/>
<dbReference type="InterPro" id="IPR050832">
    <property type="entry name" value="Bact_Acetyltransf"/>
</dbReference>
<evidence type="ECO:0000256" key="1">
    <source>
        <dbReference type="ARBA" id="ARBA00022679"/>
    </source>
</evidence>
<protein>
    <submittedName>
        <fullName evidence="4">Acetyltransferase YpeA</fullName>
        <ecNumber evidence="4">2.3.1.-</ecNumber>
    </submittedName>
</protein>
<organism evidence="4 5">
    <name type="scientific">Microbacterium oxydans</name>
    <dbReference type="NCBI Taxonomy" id="82380"/>
    <lineage>
        <taxon>Bacteria</taxon>
        <taxon>Bacillati</taxon>
        <taxon>Actinomycetota</taxon>
        <taxon>Actinomycetes</taxon>
        <taxon>Micrococcales</taxon>
        <taxon>Microbacteriaceae</taxon>
        <taxon>Microbacterium</taxon>
    </lineage>
</organism>
<dbReference type="CDD" id="cd04301">
    <property type="entry name" value="NAT_SF"/>
    <property type="match status" value="1"/>
</dbReference>
<sequence length="140" mass="15726">MRIRPFHPEDTDAVVALWEAAGLTRPWNDPRKDIARKLTVQPELFVVAEDETGRILGSVMAGYDGHRGWMNYLATQLDARGLGVGRELVAHVEARLRDLGCPKVNLQVRSGNAQVVDFYRRLGYEIDDTVDLGKRLIPDS</sequence>
<dbReference type="Pfam" id="PF00583">
    <property type="entry name" value="Acetyltransf_1"/>
    <property type="match status" value="1"/>
</dbReference>
<feature type="domain" description="N-acetyltransferase" evidence="3">
    <location>
        <begin position="1"/>
        <end position="140"/>
    </location>
</feature>
<gene>
    <name evidence="4" type="primary">ypeA</name>
    <name evidence="4" type="ORF">CVS54_03815</name>
</gene>
<evidence type="ECO:0000313" key="4">
    <source>
        <dbReference type="EMBL" id="AZS42452.1"/>
    </source>
</evidence>
<evidence type="ECO:0000313" key="5">
    <source>
        <dbReference type="Proteomes" id="UP000274841"/>
    </source>
</evidence>
<dbReference type="PANTHER" id="PTHR43877:SF2">
    <property type="entry name" value="AMINOALKYLPHOSPHONATE N-ACETYLTRANSFERASE-RELATED"/>
    <property type="match status" value="1"/>
</dbReference>